<dbReference type="Proteomes" id="UP001153076">
    <property type="component" value="Unassembled WGS sequence"/>
</dbReference>
<dbReference type="EMBL" id="JAKOGI010000198">
    <property type="protein sequence ID" value="KAJ8440103.1"/>
    <property type="molecule type" value="Genomic_DNA"/>
</dbReference>
<accession>A0A9Q1KC07</accession>
<protein>
    <submittedName>
        <fullName evidence="1">Uncharacterized protein</fullName>
    </submittedName>
</protein>
<gene>
    <name evidence="1" type="ORF">Cgig2_026454</name>
</gene>
<sequence>MLLNGTVKLGVLYGGMIEIMESALIELQWSTFEDWVVGNILRACHPEIDNKQKEGLGFDDASPAPSDDDDEEMVLCRCPQFDHLQKSRVLCGLGAIVQEARLPKPWSQRAAFGPNCRTLAFLVSSGRLTRLGNFQVALEEGSLALLDRFSRTSATFARTLTLPLLKKPLGTFAFPRCSMPSSMLWSSTML</sequence>
<proteinExistence type="predicted"/>
<reference evidence="1" key="1">
    <citation type="submission" date="2022-04" db="EMBL/GenBank/DDBJ databases">
        <title>Carnegiea gigantea Genome sequencing and assembly v2.</title>
        <authorList>
            <person name="Copetti D."/>
            <person name="Sanderson M.J."/>
            <person name="Burquez A."/>
            <person name="Wojciechowski M.F."/>
        </authorList>
    </citation>
    <scope>NUCLEOTIDE SEQUENCE</scope>
    <source>
        <strain evidence="1">SGP5-SGP5p</strain>
        <tissue evidence="1">Aerial part</tissue>
    </source>
</reference>
<evidence type="ECO:0000313" key="1">
    <source>
        <dbReference type="EMBL" id="KAJ8440103.1"/>
    </source>
</evidence>
<organism evidence="1 2">
    <name type="scientific">Carnegiea gigantea</name>
    <dbReference type="NCBI Taxonomy" id="171969"/>
    <lineage>
        <taxon>Eukaryota</taxon>
        <taxon>Viridiplantae</taxon>
        <taxon>Streptophyta</taxon>
        <taxon>Embryophyta</taxon>
        <taxon>Tracheophyta</taxon>
        <taxon>Spermatophyta</taxon>
        <taxon>Magnoliopsida</taxon>
        <taxon>eudicotyledons</taxon>
        <taxon>Gunneridae</taxon>
        <taxon>Pentapetalae</taxon>
        <taxon>Caryophyllales</taxon>
        <taxon>Cactineae</taxon>
        <taxon>Cactaceae</taxon>
        <taxon>Cactoideae</taxon>
        <taxon>Echinocereeae</taxon>
        <taxon>Carnegiea</taxon>
    </lineage>
</organism>
<evidence type="ECO:0000313" key="2">
    <source>
        <dbReference type="Proteomes" id="UP001153076"/>
    </source>
</evidence>
<name>A0A9Q1KC07_9CARY</name>
<keyword evidence="2" id="KW-1185">Reference proteome</keyword>
<comment type="caution">
    <text evidence="1">The sequence shown here is derived from an EMBL/GenBank/DDBJ whole genome shotgun (WGS) entry which is preliminary data.</text>
</comment>
<dbReference type="AlphaFoldDB" id="A0A9Q1KC07"/>